<proteinExistence type="predicted"/>
<dbReference type="PATRIC" id="fig|1121865.3.peg.434"/>
<organism evidence="3 4">
    <name type="scientific">Enterococcus columbae DSM 7374 = ATCC 51263</name>
    <dbReference type="NCBI Taxonomy" id="1121865"/>
    <lineage>
        <taxon>Bacteria</taxon>
        <taxon>Bacillati</taxon>
        <taxon>Bacillota</taxon>
        <taxon>Bacilli</taxon>
        <taxon>Lactobacillales</taxon>
        <taxon>Enterococcaceae</taxon>
        <taxon>Enterococcus</taxon>
    </lineage>
</organism>
<dbReference type="InterPro" id="IPR036691">
    <property type="entry name" value="Endo/exonu/phosph_ase_sf"/>
</dbReference>
<evidence type="ECO:0000313" key="4">
    <source>
        <dbReference type="Proteomes" id="UP000014113"/>
    </source>
</evidence>
<dbReference type="GO" id="GO:0003824">
    <property type="term" value="F:catalytic activity"/>
    <property type="evidence" value="ECO:0007669"/>
    <property type="project" value="InterPro"/>
</dbReference>
<protein>
    <recommendedName>
        <fullName evidence="2">Endonuclease/exonuclease/phosphatase domain-containing protein</fullName>
    </recommendedName>
</protein>
<comment type="caution">
    <text evidence="3">The sequence shown here is derived from an EMBL/GenBank/DDBJ whole genome shotgun (WGS) entry which is preliminary data.</text>
</comment>
<dbReference type="EMBL" id="ASWJ01000004">
    <property type="protein sequence ID" value="EOW84544.1"/>
    <property type="molecule type" value="Genomic_DNA"/>
</dbReference>
<dbReference type="Gene3D" id="3.60.10.10">
    <property type="entry name" value="Endonuclease/exonuclease/phosphatase"/>
    <property type="match status" value="1"/>
</dbReference>
<dbReference type="STRING" id="1121865.OMW_00442"/>
<reference evidence="3 4" key="1">
    <citation type="submission" date="2013-03" db="EMBL/GenBank/DDBJ databases">
        <title>The Genome Sequence of Enterococcus columbae ATCC_51263 (PacBio/Illumina hybrid assembly).</title>
        <authorList>
            <consortium name="The Broad Institute Genomics Platform"/>
            <consortium name="The Broad Institute Genome Sequencing Center for Infectious Disease"/>
            <person name="Earl A."/>
            <person name="Russ C."/>
            <person name="Gilmore M."/>
            <person name="Surin D."/>
            <person name="Walker B."/>
            <person name="Young S."/>
            <person name="Zeng Q."/>
            <person name="Gargeya S."/>
            <person name="Fitzgerald M."/>
            <person name="Haas B."/>
            <person name="Abouelleil A."/>
            <person name="Allen A.W."/>
            <person name="Alvarado L."/>
            <person name="Arachchi H.M."/>
            <person name="Berlin A.M."/>
            <person name="Chapman S.B."/>
            <person name="Gainer-Dewar J."/>
            <person name="Goldberg J."/>
            <person name="Griggs A."/>
            <person name="Gujja S."/>
            <person name="Hansen M."/>
            <person name="Howarth C."/>
            <person name="Imamovic A."/>
            <person name="Ireland A."/>
            <person name="Larimer J."/>
            <person name="McCowan C."/>
            <person name="Murphy C."/>
            <person name="Pearson M."/>
            <person name="Poon T.W."/>
            <person name="Priest M."/>
            <person name="Roberts A."/>
            <person name="Saif S."/>
            <person name="Shea T."/>
            <person name="Sisk P."/>
            <person name="Sykes S."/>
            <person name="Wortman J."/>
            <person name="Nusbaum C."/>
            <person name="Birren B."/>
        </authorList>
    </citation>
    <scope>NUCLEOTIDE SEQUENCE [LARGE SCALE GENOMIC DNA]</scope>
    <source>
        <strain evidence="3 4">ATCC 51263</strain>
    </source>
</reference>
<sequence>MKKIHYIFSFMILCAIFIVIVLPMIPFFRMSPFAFLLIAFRSTIFLVLAFIFLLIQIIFAIFAHKTRIHADKKGILSTVIIMSLLLGGTWYYSAGNQVYDLHQVPAKKSGQIRILSWNTNHAIEKDELLSVVKELKPDIVFFPEEWQGQNTKVFDCDLDVPEDQKPTHCYLDSLIDSYEYFKEESPLQTLLVPKKYGLYSVESGEPYYAGFFATPPANHSESPYILLAHIQRPEFGIGTSWWQKHMEWAKEKSIYENMIAAGDFNATLGNIGGHQLGELEDMAYALNQNQAGTWPTFLPAFLGAPIDHIFIGKAYKPIWFGVLNTSKKSDHRAIFGIVEKVNR</sequence>
<feature type="transmembrane region" description="Helical" evidence="1">
    <location>
        <begin position="74"/>
        <end position="93"/>
    </location>
</feature>
<dbReference type="OrthoDB" id="2340043at2"/>
<dbReference type="AlphaFoldDB" id="S1NUG9"/>
<keyword evidence="4" id="KW-1185">Reference proteome</keyword>
<dbReference type="SUPFAM" id="SSF56219">
    <property type="entry name" value="DNase I-like"/>
    <property type="match status" value="1"/>
</dbReference>
<keyword evidence="1" id="KW-0472">Membrane</keyword>
<dbReference type="RefSeq" id="WP_016182606.1">
    <property type="nucleotide sequence ID" value="NZ_JXKI01000059.1"/>
</dbReference>
<dbReference type="InterPro" id="IPR005135">
    <property type="entry name" value="Endo/exonuclease/phosphatase"/>
</dbReference>
<keyword evidence="1" id="KW-0812">Transmembrane</keyword>
<dbReference type="Pfam" id="PF03372">
    <property type="entry name" value="Exo_endo_phos"/>
    <property type="match status" value="1"/>
</dbReference>
<feature type="transmembrane region" description="Helical" evidence="1">
    <location>
        <begin position="7"/>
        <end position="28"/>
    </location>
</feature>
<evidence type="ECO:0000313" key="3">
    <source>
        <dbReference type="EMBL" id="EOW84544.1"/>
    </source>
</evidence>
<dbReference type="eggNOG" id="COG3568">
    <property type="taxonomic scope" value="Bacteria"/>
</dbReference>
<keyword evidence="1" id="KW-1133">Transmembrane helix</keyword>
<gene>
    <name evidence="3" type="ORF">I568_01040</name>
</gene>
<feature type="domain" description="Endonuclease/exonuclease/phosphatase" evidence="2">
    <location>
        <begin position="115"/>
        <end position="331"/>
    </location>
</feature>
<name>S1NUG9_9ENTE</name>
<accession>S1NUG9</accession>
<evidence type="ECO:0000256" key="1">
    <source>
        <dbReference type="SAM" id="Phobius"/>
    </source>
</evidence>
<feature type="transmembrane region" description="Helical" evidence="1">
    <location>
        <begin position="34"/>
        <end position="62"/>
    </location>
</feature>
<evidence type="ECO:0000259" key="2">
    <source>
        <dbReference type="Pfam" id="PF03372"/>
    </source>
</evidence>
<dbReference type="Proteomes" id="UP000014113">
    <property type="component" value="Unassembled WGS sequence"/>
</dbReference>